<dbReference type="InterPro" id="IPR027786">
    <property type="entry name" value="Nse4/EID"/>
</dbReference>
<feature type="domain" description="Nse4/EID protein Nse3/MAGE-binding" evidence="10">
    <location>
        <begin position="170"/>
        <end position="231"/>
    </location>
</feature>
<evidence type="ECO:0000256" key="4">
    <source>
        <dbReference type="ARBA" id="ARBA00023172"/>
    </source>
</evidence>
<dbReference type="InterPro" id="IPR029225">
    <property type="entry name" value="Nse4_Nse3-bd"/>
</dbReference>
<evidence type="ECO:0000256" key="3">
    <source>
        <dbReference type="ARBA" id="ARBA00022763"/>
    </source>
</evidence>
<dbReference type="Pfam" id="PF15412">
    <property type="entry name" value="Nse4-Nse3_bdg"/>
    <property type="match status" value="1"/>
</dbReference>
<keyword evidence="12" id="KW-1185">Reference proteome</keyword>
<comment type="subcellular location">
    <subcellularLocation>
        <location evidence="1 7">Nucleus</location>
    </subcellularLocation>
</comment>
<keyword evidence="5 7" id="KW-0234">DNA repair</keyword>
<dbReference type="GO" id="GO:0006310">
    <property type="term" value="P:DNA recombination"/>
    <property type="evidence" value="ECO:0007669"/>
    <property type="project" value="UniProtKB-UniRule"/>
</dbReference>
<dbReference type="PANTHER" id="PTHR16140:SF0">
    <property type="entry name" value="NON-STRUCTURAL MAINTENANCE OF CHROMOSOMES ELEMENT 4"/>
    <property type="match status" value="1"/>
</dbReference>
<evidence type="ECO:0000259" key="9">
    <source>
        <dbReference type="Pfam" id="PF08743"/>
    </source>
</evidence>
<comment type="function">
    <text evidence="7">Component of the SMC5-SMC6 complex, that promotes sister chromatid alignment after DNA damage and facilitates double-stranded DNA breaks (DSBs) repair via homologous recombination between sister chromatids.</text>
</comment>
<dbReference type="PANTHER" id="PTHR16140">
    <property type="entry name" value="NON-STRUCTURAL MAINTENANCE OF CHROMOSOMES ELEMENT 4"/>
    <property type="match status" value="1"/>
</dbReference>
<evidence type="ECO:0000256" key="2">
    <source>
        <dbReference type="ARBA" id="ARBA00008997"/>
    </source>
</evidence>
<feature type="region of interest" description="Disordered" evidence="8">
    <location>
        <begin position="210"/>
        <end position="233"/>
    </location>
</feature>
<keyword evidence="3 7" id="KW-0227">DNA damage</keyword>
<dbReference type="GO" id="GO:0006281">
    <property type="term" value="P:DNA repair"/>
    <property type="evidence" value="ECO:0007669"/>
    <property type="project" value="UniProtKB-UniRule"/>
</dbReference>
<dbReference type="GO" id="GO:0005634">
    <property type="term" value="C:nucleus"/>
    <property type="evidence" value="ECO:0007669"/>
    <property type="project" value="UniProtKB-SubCell"/>
</dbReference>
<dbReference type="InterPro" id="IPR014854">
    <property type="entry name" value="Nse4_C"/>
</dbReference>
<evidence type="ECO:0000259" key="10">
    <source>
        <dbReference type="Pfam" id="PF15412"/>
    </source>
</evidence>
<evidence type="ECO:0000256" key="6">
    <source>
        <dbReference type="ARBA" id="ARBA00023242"/>
    </source>
</evidence>
<evidence type="ECO:0000256" key="8">
    <source>
        <dbReference type="SAM" id="MobiDB-lite"/>
    </source>
</evidence>
<feature type="compositionally biased region" description="Low complexity" evidence="8">
    <location>
        <begin position="21"/>
        <end position="30"/>
    </location>
</feature>
<comment type="similarity">
    <text evidence="2 7">Belongs to the NSE4 family.</text>
</comment>
<keyword evidence="6 7" id="KW-0539">Nucleus</keyword>
<protein>
    <recommendedName>
        <fullName evidence="7">Non-structural maintenance of chromosomes element 4</fullName>
    </recommendedName>
</protein>
<evidence type="ECO:0000256" key="1">
    <source>
        <dbReference type="ARBA" id="ARBA00004123"/>
    </source>
</evidence>
<evidence type="ECO:0000313" key="11">
    <source>
        <dbReference type="EMBL" id="KAB8648484.1"/>
    </source>
</evidence>
<dbReference type="GO" id="GO:0030915">
    <property type="term" value="C:Smc5-Smc6 complex"/>
    <property type="evidence" value="ECO:0007669"/>
    <property type="project" value="UniProtKB-UniRule"/>
</dbReference>
<feature type="domain" description="Non-structural maintenance of chromosome element 4 C-terminal" evidence="9">
    <location>
        <begin position="357"/>
        <end position="451"/>
    </location>
</feature>
<dbReference type="EMBL" id="VIBQ01000080">
    <property type="protein sequence ID" value="KAB8648484.1"/>
    <property type="molecule type" value="Genomic_DNA"/>
</dbReference>
<organism evidence="11 12">
    <name type="scientific">Carpinus fangiana</name>
    <dbReference type="NCBI Taxonomy" id="176857"/>
    <lineage>
        <taxon>Eukaryota</taxon>
        <taxon>Viridiplantae</taxon>
        <taxon>Streptophyta</taxon>
        <taxon>Embryophyta</taxon>
        <taxon>Tracheophyta</taxon>
        <taxon>Spermatophyta</taxon>
        <taxon>Magnoliopsida</taxon>
        <taxon>eudicotyledons</taxon>
        <taxon>Gunneridae</taxon>
        <taxon>Pentapetalae</taxon>
        <taxon>rosids</taxon>
        <taxon>fabids</taxon>
        <taxon>Fagales</taxon>
        <taxon>Betulaceae</taxon>
        <taxon>Carpinus</taxon>
    </lineage>
</organism>
<gene>
    <name evidence="11" type="ORF">FH972_026140</name>
</gene>
<comment type="caution">
    <text evidence="11">The sequence shown here is derived from an EMBL/GenBank/DDBJ whole genome shotgun (WGS) entry which is preliminary data.</text>
</comment>
<comment type="subunit">
    <text evidence="7">Component of the SMC5-SMC6 complex.</text>
</comment>
<feature type="compositionally biased region" description="Polar residues" evidence="8">
    <location>
        <begin position="97"/>
        <end position="112"/>
    </location>
</feature>
<dbReference type="AlphaFoldDB" id="A0A5N6L329"/>
<feature type="compositionally biased region" description="Acidic residues" evidence="8">
    <location>
        <begin position="224"/>
        <end position="233"/>
    </location>
</feature>
<keyword evidence="4 7" id="KW-0233">DNA recombination</keyword>
<evidence type="ECO:0000313" key="12">
    <source>
        <dbReference type="Proteomes" id="UP000327013"/>
    </source>
</evidence>
<name>A0A5N6L329_9ROSI</name>
<dbReference type="Proteomes" id="UP000327013">
    <property type="component" value="Unassembled WGS sequence"/>
</dbReference>
<dbReference type="OrthoDB" id="361242at2759"/>
<proteinExistence type="inferred from homology"/>
<evidence type="ECO:0000256" key="7">
    <source>
        <dbReference type="RuleBase" id="RU365071"/>
    </source>
</evidence>
<dbReference type="Pfam" id="PF08743">
    <property type="entry name" value="Nse4_C"/>
    <property type="match status" value="1"/>
</dbReference>
<reference evidence="11 12" key="1">
    <citation type="submission" date="2019-06" db="EMBL/GenBank/DDBJ databases">
        <title>A chromosomal-level reference genome of Carpinus fangiana (Coryloideae, Betulaceae).</title>
        <authorList>
            <person name="Yang X."/>
            <person name="Wang Z."/>
            <person name="Zhang L."/>
            <person name="Hao G."/>
            <person name="Liu J."/>
            <person name="Yang Y."/>
        </authorList>
    </citation>
    <scope>NUCLEOTIDE SEQUENCE [LARGE SCALE GENOMIC DNA]</scope>
    <source>
        <strain evidence="11">Cfa_2016G</strain>
        <tissue evidence="11">Leaf</tissue>
    </source>
</reference>
<accession>A0A5N6L329</accession>
<sequence>MARLRVTESAVSDTNTLYRDPSTTPSPSQSSDKENDNSAASTKAGPTRRSTSSMPLGDQSPRSAKRRRLADRDGAPRMTTPEQEQDEEDSSSDHDATPTQPANPRSQYYDPNQSMAERHVLRKGLRELNNEANDNRQEWIQPGNDALLKAISRSDSMYKDVKQTSDATIDSRFLVTAGDLAYRKTNQMVVGDSSQGIDVDEFMGKAISWMRKGGPTTPARTADAEDDDDDDDDDGDALDWAKLGRACFRFTRRPALPSFLLGPLAVQKRTRQPTQRRAANAASQRNLVETRPEVMDNAQLGKSEATTSAMSLRIHRLIRRTTADVGRRINADAESGMAEAEIEAWLVREGMSCEGMVPFFRLVVNPHSFGQTVENMFWFSFLIKDGWYGLDIDKDGVLCVVPARAGTAEDDDDAETPREQDTHERYQSIFDIDHDVWRDIVKEFHLTKPLIPDRAAEERAAMQITANGWYA</sequence>
<evidence type="ECO:0000256" key="5">
    <source>
        <dbReference type="ARBA" id="ARBA00023204"/>
    </source>
</evidence>
<feature type="region of interest" description="Disordered" evidence="8">
    <location>
        <begin position="1"/>
        <end position="112"/>
    </location>
</feature>